<evidence type="ECO:0000256" key="1">
    <source>
        <dbReference type="ARBA" id="ARBA00004123"/>
    </source>
</evidence>
<keyword evidence="6" id="KW-0804">Transcription</keyword>
<keyword evidence="7" id="KW-0539">Nucleus</keyword>
<proteinExistence type="predicted"/>
<feature type="domain" description="Zn(2)-C6 fungal-type" evidence="9">
    <location>
        <begin position="203"/>
        <end position="233"/>
    </location>
</feature>
<feature type="region of interest" description="Disordered" evidence="8">
    <location>
        <begin position="453"/>
        <end position="489"/>
    </location>
</feature>
<dbReference type="SUPFAM" id="SSF57701">
    <property type="entry name" value="Zn2/Cys6 DNA-binding domain"/>
    <property type="match status" value="1"/>
</dbReference>
<evidence type="ECO:0000259" key="9">
    <source>
        <dbReference type="PROSITE" id="PS50048"/>
    </source>
</evidence>
<keyword evidence="5" id="KW-0238">DNA-binding</keyword>
<gene>
    <name evidence="10" type="ORF">M378DRAFT_10904</name>
</gene>
<reference evidence="10 11" key="1">
    <citation type="submission" date="2014-04" db="EMBL/GenBank/DDBJ databases">
        <title>Evolutionary Origins and Diversification of the Mycorrhizal Mutualists.</title>
        <authorList>
            <consortium name="DOE Joint Genome Institute"/>
            <consortium name="Mycorrhizal Genomics Consortium"/>
            <person name="Kohler A."/>
            <person name="Kuo A."/>
            <person name="Nagy L.G."/>
            <person name="Floudas D."/>
            <person name="Copeland A."/>
            <person name="Barry K.W."/>
            <person name="Cichocki N."/>
            <person name="Veneault-Fourrey C."/>
            <person name="LaButti K."/>
            <person name="Lindquist E.A."/>
            <person name="Lipzen A."/>
            <person name="Lundell T."/>
            <person name="Morin E."/>
            <person name="Murat C."/>
            <person name="Riley R."/>
            <person name="Ohm R."/>
            <person name="Sun H."/>
            <person name="Tunlid A."/>
            <person name="Henrissat B."/>
            <person name="Grigoriev I.V."/>
            <person name="Hibbett D.S."/>
            <person name="Martin F."/>
        </authorList>
    </citation>
    <scope>NUCLEOTIDE SEQUENCE [LARGE SCALE GENOMIC DNA]</scope>
    <source>
        <strain evidence="10 11">Koide BX008</strain>
    </source>
</reference>
<dbReference type="CDD" id="cd00067">
    <property type="entry name" value="GAL4"/>
    <property type="match status" value="1"/>
</dbReference>
<dbReference type="PROSITE" id="PS00463">
    <property type="entry name" value="ZN2_CY6_FUNGAL_1"/>
    <property type="match status" value="1"/>
</dbReference>
<dbReference type="SMART" id="SM00066">
    <property type="entry name" value="GAL4"/>
    <property type="match status" value="1"/>
</dbReference>
<dbReference type="Gene3D" id="4.10.240.10">
    <property type="entry name" value="Zn(2)-C6 fungal-type DNA-binding domain"/>
    <property type="match status" value="1"/>
</dbReference>
<keyword evidence="3" id="KW-0862">Zinc</keyword>
<evidence type="ECO:0000313" key="10">
    <source>
        <dbReference type="EMBL" id="KIL65272.1"/>
    </source>
</evidence>
<feature type="region of interest" description="Disordered" evidence="8">
    <location>
        <begin position="242"/>
        <end position="273"/>
    </location>
</feature>
<evidence type="ECO:0000256" key="4">
    <source>
        <dbReference type="ARBA" id="ARBA00023015"/>
    </source>
</evidence>
<dbReference type="PANTHER" id="PTHR31313:SF81">
    <property type="entry name" value="TY1 ENHANCER ACTIVATOR"/>
    <property type="match status" value="1"/>
</dbReference>
<comment type="subcellular location">
    <subcellularLocation>
        <location evidence="1">Nucleus</location>
    </subcellularLocation>
</comment>
<dbReference type="InterPro" id="IPR001138">
    <property type="entry name" value="Zn2Cys6_DnaBD"/>
</dbReference>
<evidence type="ECO:0000256" key="3">
    <source>
        <dbReference type="ARBA" id="ARBA00022833"/>
    </source>
</evidence>
<protein>
    <recommendedName>
        <fullName evidence="9">Zn(2)-C6 fungal-type domain-containing protein</fullName>
    </recommendedName>
</protein>
<feature type="region of interest" description="Disordered" evidence="8">
    <location>
        <begin position="25"/>
        <end position="49"/>
    </location>
</feature>
<dbReference type="InParanoid" id="A0A0C2WU29"/>
<dbReference type="OrthoDB" id="2399539at2759"/>
<dbReference type="GO" id="GO:0008270">
    <property type="term" value="F:zinc ion binding"/>
    <property type="evidence" value="ECO:0007669"/>
    <property type="project" value="InterPro"/>
</dbReference>
<feature type="compositionally biased region" description="Gly residues" evidence="8">
    <location>
        <begin position="158"/>
        <end position="174"/>
    </location>
</feature>
<evidence type="ECO:0000313" key="11">
    <source>
        <dbReference type="Proteomes" id="UP000054549"/>
    </source>
</evidence>
<dbReference type="Proteomes" id="UP000054549">
    <property type="component" value="Unassembled WGS sequence"/>
</dbReference>
<name>A0A0C2WU29_AMAMK</name>
<evidence type="ECO:0000256" key="8">
    <source>
        <dbReference type="SAM" id="MobiDB-lite"/>
    </source>
</evidence>
<accession>A0A0C2WU29</accession>
<keyword evidence="4" id="KW-0805">Transcription regulation</keyword>
<dbReference type="Pfam" id="PF00172">
    <property type="entry name" value="Zn_clus"/>
    <property type="match status" value="1"/>
</dbReference>
<dbReference type="InterPro" id="IPR051615">
    <property type="entry name" value="Transcr_Regulatory_Elem"/>
</dbReference>
<dbReference type="GO" id="GO:0003677">
    <property type="term" value="F:DNA binding"/>
    <property type="evidence" value="ECO:0007669"/>
    <property type="project" value="UniProtKB-KW"/>
</dbReference>
<dbReference type="EMBL" id="KN818243">
    <property type="protein sequence ID" value="KIL65272.1"/>
    <property type="molecule type" value="Genomic_DNA"/>
</dbReference>
<feature type="region of interest" description="Disordered" evidence="8">
    <location>
        <begin position="128"/>
        <end position="180"/>
    </location>
</feature>
<dbReference type="AlphaFoldDB" id="A0A0C2WU29"/>
<evidence type="ECO:0000256" key="7">
    <source>
        <dbReference type="ARBA" id="ARBA00023242"/>
    </source>
</evidence>
<sequence length="584" mass="63721">MSFATDDLHTPPLLFHHMHRDLRMIQQQQQQHRSSGSYPSHDHHIQDPRQSPYSAHLALNSVMVPRQSPNHPDTGMPPDQHFMIPAHPQALDMQQQHPQSWGTVYDHNGTLAGGFHAGMPSLPSFPFTGNSYHSNHPPTSPPPTVNNTPNSGSMSSTGVGGVGGSQNGTGGQGGRMTLAGSLDPSTGIFYRTPEHPRLRTAQACEKCRTRKAKCSGEHPTCKRCQTRGLICEYAKEGRVRGPNKLKSKAAASLEDQQQQQRNYPSSRAHAADHGEMSQAMLNALREQDPKSLSTLLHRRNSLSLGEHRANRPRPPNLNLDTSRQFRLDAHAFHLDLDYQHSQHIHPTHTPGPVVNHYLPPTEEQHMIHTAPPTSQIPVNTVNYRAIPPHIQVGPISPSHGLSIEDMSYSYEENRSPSTSSNASMHGSATMNNQSMVHIQHTYALENGLGVDHNSAASSPSAYRTSGDMTSSPTMSALGIPPSGSGGGNTSFDGIHPIDASASLPLVDPAWVSDVNDKHDFATMQFSHDASADDHIPQDVLLHHQHHAAMAVQHDAGVYAMNAVGDDVVGNAQVRVVYPIDLQMR</sequence>
<evidence type="ECO:0000256" key="5">
    <source>
        <dbReference type="ARBA" id="ARBA00023125"/>
    </source>
</evidence>
<dbReference type="PROSITE" id="PS50048">
    <property type="entry name" value="ZN2_CY6_FUNGAL_2"/>
    <property type="match status" value="1"/>
</dbReference>
<dbReference type="HOGENOM" id="CLU_466888_0_0_1"/>
<evidence type="ECO:0000256" key="2">
    <source>
        <dbReference type="ARBA" id="ARBA00022723"/>
    </source>
</evidence>
<keyword evidence="2" id="KW-0479">Metal-binding</keyword>
<dbReference type="InterPro" id="IPR036864">
    <property type="entry name" value="Zn2-C6_fun-type_DNA-bd_sf"/>
</dbReference>
<feature type="compositionally biased region" description="Low complexity" evidence="8">
    <location>
        <begin position="145"/>
        <end position="157"/>
    </location>
</feature>
<dbReference type="PANTHER" id="PTHR31313">
    <property type="entry name" value="TY1 ENHANCER ACTIVATOR"/>
    <property type="match status" value="1"/>
</dbReference>
<keyword evidence="11" id="KW-1185">Reference proteome</keyword>
<organism evidence="10 11">
    <name type="scientific">Amanita muscaria (strain Koide BX008)</name>
    <dbReference type="NCBI Taxonomy" id="946122"/>
    <lineage>
        <taxon>Eukaryota</taxon>
        <taxon>Fungi</taxon>
        <taxon>Dikarya</taxon>
        <taxon>Basidiomycota</taxon>
        <taxon>Agaricomycotina</taxon>
        <taxon>Agaricomycetes</taxon>
        <taxon>Agaricomycetidae</taxon>
        <taxon>Agaricales</taxon>
        <taxon>Pluteineae</taxon>
        <taxon>Amanitaceae</taxon>
        <taxon>Amanita</taxon>
    </lineage>
</organism>
<feature type="compositionally biased region" description="Polar residues" evidence="8">
    <location>
        <begin position="454"/>
        <end position="474"/>
    </location>
</feature>
<dbReference type="GO" id="GO:0005634">
    <property type="term" value="C:nucleus"/>
    <property type="evidence" value="ECO:0007669"/>
    <property type="project" value="UniProtKB-SubCell"/>
</dbReference>
<evidence type="ECO:0000256" key="6">
    <source>
        <dbReference type="ARBA" id="ARBA00023163"/>
    </source>
</evidence>
<dbReference type="STRING" id="946122.A0A0C2WU29"/>
<dbReference type="GO" id="GO:0000981">
    <property type="term" value="F:DNA-binding transcription factor activity, RNA polymerase II-specific"/>
    <property type="evidence" value="ECO:0007669"/>
    <property type="project" value="InterPro"/>
</dbReference>
<feature type="compositionally biased region" description="Polar residues" evidence="8">
    <location>
        <begin position="254"/>
        <end position="265"/>
    </location>
</feature>